<evidence type="ECO:0000256" key="10">
    <source>
        <dbReference type="PROSITE-ProRule" id="PRU01363"/>
    </source>
</evidence>
<dbReference type="SUPFAM" id="SSF55048">
    <property type="entry name" value="Probable ACP-binding domain of malonyl-CoA ACP transacylase"/>
    <property type="match status" value="1"/>
</dbReference>
<evidence type="ECO:0000256" key="3">
    <source>
        <dbReference type="ARBA" id="ARBA00022450"/>
    </source>
</evidence>
<proteinExistence type="predicted"/>
<dbReference type="FunFam" id="3.40.50.720:FF:000209">
    <property type="entry name" value="Polyketide synthase Pks12"/>
    <property type="match status" value="1"/>
</dbReference>
<keyword evidence="4" id="KW-0597">Phosphoprotein</keyword>
<dbReference type="InterPro" id="IPR020841">
    <property type="entry name" value="PKS_Beta-ketoAc_synthase_dom"/>
</dbReference>
<dbReference type="Gene3D" id="3.40.366.10">
    <property type="entry name" value="Malonyl-Coenzyme A Acyl Carrier Protein, domain 2"/>
    <property type="match status" value="1"/>
</dbReference>
<dbReference type="Pfam" id="PF16197">
    <property type="entry name" value="KAsynt_C_assoc"/>
    <property type="match status" value="1"/>
</dbReference>
<dbReference type="InterPro" id="IPR057326">
    <property type="entry name" value="KR_dom"/>
</dbReference>
<keyword evidence="3" id="KW-0596">Phosphopantetheine</keyword>
<dbReference type="PROSITE" id="PS00606">
    <property type="entry name" value="KS3_1"/>
    <property type="match status" value="1"/>
</dbReference>
<dbReference type="FunFam" id="1.10.1200.10:FF:000007">
    <property type="entry name" value="Probable polyketide synthase pks17"/>
    <property type="match status" value="1"/>
</dbReference>
<feature type="domain" description="Ketosynthase family 3 (KS3)" evidence="12">
    <location>
        <begin position="31"/>
        <end position="455"/>
    </location>
</feature>
<dbReference type="Pfam" id="PF21089">
    <property type="entry name" value="PKS_DH_N"/>
    <property type="match status" value="1"/>
</dbReference>
<dbReference type="InterPro" id="IPR020806">
    <property type="entry name" value="PKS_PP-bd"/>
</dbReference>
<evidence type="ECO:0000256" key="2">
    <source>
        <dbReference type="ARBA" id="ARBA00004792"/>
    </source>
</evidence>
<dbReference type="CDD" id="cd08956">
    <property type="entry name" value="KR_3_FAS_SDR_x"/>
    <property type="match status" value="1"/>
</dbReference>
<evidence type="ECO:0000256" key="6">
    <source>
        <dbReference type="ARBA" id="ARBA00022737"/>
    </source>
</evidence>
<feature type="domain" description="PKS/mFAS DH" evidence="13">
    <location>
        <begin position="907"/>
        <end position="1165"/>
    </location>
</feature>
<protein>
    <submittedName>
        <fullName evidence="14">SDR family NAD(P)-dependent oxidoreductase</fullName>
    </submittedName>
</protein>
<dbReference type="InterPro" id="IPR001227">
    <property type="entry name" value="Ac_transferase_dom_sf"/>
</dbReference>
<dbReference type="EMBL" id="WMBA01000024">
    <property type="protein sequence ID" value="MTD55603.1"/>
    <property type="molecule type" value="Genomic_DNA"/>
</dbReference>
<dbReference type="Pfam" id="PF00698">
    <property type="entry name" value="Acyl_transf_1"/>
    <property type="match status" value="1"/>
</dbReference>
<dbReference type="PANTHER" id="PTHR43775">
    <property type="entry name" value="FATTY ACID SYNTHASE"/>
    <property type="match status" value="1"/>
</dbReference>
<accession>A0A6N7Z227</accession>
<dbReference type="Gene3D" id="3.30.70.3290">
    <property type="match status" value="1"/>
</dbReference>
<keyword evidence="7" id="KW-0045">Antibiotic biosynthesis</keyword>
<dbReference type="SMART" id="SM00822">
    <property type="entry name" value="PKS_KR"/>
    <property type="match status" value="1"/>
</dbReference>
<dbReference type="SMART" id="SM00826">
    <property type="entry name" value="PKS_DH"/>
    <property type="match status" value="1"/>
</dbReference>
<keyword evidence="9" id="KW-0012">Acyltransferase</keyword>
<dbReference type="InterPro" id="IPR042104">
    <property type="entry name" value="PKS_dehydratase_sf"/>
</dbReference>
<evidence type="ECO:0000256" key="8">
    <source>
        <dbReference type="ARBA" id="ARBA00023268"/>
    </source>
</evidence>
<feature type="active site" description="Proton donor; for dehydratase activity" evidence="10">
    <location>
        <position position="1089"/>
    </location>
</feature>
<dbReference type="GO" id="GO:0004312">
    <property type="term" value="F:fatty acid synthase activity"/>
    <property type="evidence" value="ECO:0007669"/>
    <property type="project" value="TreeGrafter"/>
</dbReference>
<dbReference type="InterPro" id="IPR014031">
    <property type="entry name" value="Ketoacyl_synth_C"/>
</dbReference>
<dbReference type="InterPro" id="IPR006162">
    <property type="entry name" value="Ppantetheine_attach_site"/>
</dbReference>
<dbReference type="InterPro" id="IPR009081">
    <property type="entry name" value="PP-bd_ACP"/>
</dbReference>
<evidence type="ECO:0000259" key="11">
    <source>
        <dbReference type="PROSITE" id="PS50075"/>
    </source>
</evidence>
<dbReference type="InterPro" id="IPR016039">
    <property type="entry name" value="Thiolase-like"/>
</dbReference>
<dbReference type="PROSITE" id="PS52019">
    <property type="entry name" value="PKS_MFAS_DH"/>
    <property type="match status" value="1"/>
</dbReference>
<dbReference type="GO" id="GO:0031177">
    <property type="term" value="F:phosphopantetheine binding"/>
    <property type="evidence" value="ECO:0007669"/>
    <property type="project" value="InterPro"/>
</dbReference>
<dbReference type="InterPro" id="IPR013154">
    <property type="entry name" value="ADH-like_N"/>
</dbReference>
<dbReference type="InterPro" id="IPR014043">
    <property type="entry name" value="Acyl_transferase_dom"/>
</dbReference>
<dbReference type="Proteomes" id="UP000440096">
    <property type="component" value="Unassembled WGS sequence"/>
</dbReference>
<keyword evidence="5" id="KW-0808">Transferase</keyword>
<dbReference type="Gene3D" id="3.40.47.10">
    <property type="match status" value="1"/>
</dbReference>
<evidence type="ECO:0000259" key="13">
    <source>
        <dbReference type="PROSITE" id="PS52019"/>
    </source>
</evidence>
<dbReference type="GO" id="GO:0033068">
    <property type="term" value="P:macrolide biosynthetic process"/>
    <property type="evidence" value="ECO:0007669"/>
    <property type="project" value="UniProtKB-ARBA"/>
</dbReference>
<feature type="region of interest" description="N-terminal hotdog fold" evidence="10">
    <location>
        <begin position="907"/>
        <end position="1018"/>
    </location>
</feature>
<dbReference type="PANTHER" id="PTHR43775:SF51">
    <property type="entry name" value="INACTIVE PHENOLPHTHIOCEROL SYNTHESIS POLYKETIDE SYNTHASE TYPE I PKS1-RELATED"/>
    <property type="match status" value="1"/>
</dbReference>
<dbReference type="Gene3D" id="1.10.1200.10">
    <property type="entry name" value="ACP-like"/>
    <property type="match status" value="1"/>
</dbReference>
<dbReference type="InterPro" id="IPR049551">
    <property type="entry name" value="PKS_DH_C"/>
</dbReference>
<feature type="domain" description="Carrier" evidence="11">
    <location>
        <begin position="1912"/>
        <end position="1987"/>
    </location>
</feature>
<dbReference type="Gene3D" id="3.40.50.720">
    <property type="entry name" value="NAD(P)-binding Rossmann-like Domain"/>
    <property type="match status" value="3"/>
</dbReference>
<dbReference type="InterPro" id="IPR036291">
    <property type="entry name" value="NAD(P)-bd_dom_sf"/>
</dbReference>
<evidence type="ECO:0000256" key="5">
    <source>
        <dbReference type="ARBA" id="ARBA00022679"/>
    </source>
</evidence>
<dbReference type="PROSITE" id="PS52004">
    <property type="entry name" value="KS3_2"/>
    <property type="match status" value="1"/>
</dbReference>
<keyword evidence="6" id="KW-0677">Repeat</keyword>
<dbReference type="Gene3D" id="3.10.129.110">
    <property type="entry name" value="Polyketide synthase dehydratase"/>
    <property type="match status" value="1"/>
</dbReference>
<dbReference type="InterPro" id="IPR020843">
    <property type="entry name" value="ER"/>
</dbReference>
<dbReference type="InterPro" id="IPR020807">
    <property type="entry name" value="PKS_DH"/>
</dbReference>
<dbReference type="Pfam" id="PF14765">
    <property type="entry name" value="PS-DH"/>
    <property type="match status" value="1"/>
</dbReference>
<dbReference type="GO" id="GO:0016491">
    <property type="term" value="F:oxidoreductase activity"/>
    <property type="evidence" value="ECO:0007669"/>
    <property type="project" value="InterPro"/>
</dbReference>
<feature type="active site" description="Proton acceptor; for dehydratase activity" evidence="10">
    <location>
        <position position="939"/>
    </location>
</feature>
<evidence type="ECO:0000313" key="14">
    <source>
        <dbReference type="EMBL" id="MTD55603.1"/>
    </source>
</evidence>
<dbReference type="InterPro" id="IPR014030">
    <property type="entry name" value="Ketoacyl_synth_N"/>
</dbReference>
<evidence type="ECO:0000256" key="4">
    <source>
        <dbReference type="ARBA" id="ARBA00022553"/>
    </source>
</evidence>
<dbReference type="Pfam" id="PF08240">
    <property type="entry name" value="ADH_N"/>
    <property type="match status" value="1"/>
</dbReference>
<dbReference type="Pfam" id="PF13602">
    <property type="entry name" value="ADH_zinc_N_2"/>
    <property type="match status" value="1"/>
</dbReference>
<keyword evidence="15" id="KW-1185">Reference proteome</keyword>
<dbReference type="InterPro" id="IPR018201">
    <property type="entry name" value="Ketoacyl_synth_AS"/>
</dbReference>
<dbReference type="SMART" id="SM00825">
    <property type="entry name" value="PKS_KS"/>
    <property type="match status" value="1"/>
</dbReference>
<comment type="caution">
    <text evidence="14">The sequence shown here is derived from an EMBL/GenBank/DDBJ whole genome shotgun (WGS) entry which is preliminary data.</text>
</comment>
<name>A0A6N7Z227_9PSEU</name>
<dbReference type="InterPro" id="IPR016036">
    <property type="entry name" value="Malonyl_transacylase_ACP-bd"/>
</dbReference>
<evidence type="ECO:0000256" key="7">
    <source>
        <dbReference type="ARBA" id="ARBA00023194"/>
    </source>
</evidence>
<dbReference type="InterPro" id="IPR016035">
    <property type="entry name" value="Acyl_Trfase/lysoPLipase"/>
</dbReference>
<dbReference type="CDD" id="cd00833">
    <property type="entry name" value="PKS"/>
    <property type="match status" value="1"/>
</dbReference>
<sequence length="2063" mass="215587">MVTSTEDKLRDYLKRATAELRTAHRQLARTTEPIAILGMACRYPGGADTPEALWRLVENETDAITSFPDNRGWDLAGLHDPDPDHPGTTYVTEGGFLHEAAGFDAAFFGMSPREALATDPQQRLLLQIGWEALERAGIDPEPLRGTETGVFTGLMYADYAEQARPAPAELEGFLGIGSAGSVASGRIAYVLGLQGPTVTVDTACSSSLVSVHLAMRALRNGECGLALAGGVTVMATPQPFIEFSRQHGLSHSGRCRSFADAADGAAWAEGAGMLVLERLSDAQANGHPVLAVLRGSAVNSDGASSQLTAPNGPSQQRVIRAALADARLSTADVGVVEAHGTGTRLGDPIEVQALMATYGRDRPADRPLLLGSVKSNLGHTQAAAGVAGIIKVVESLRHGVVPATLHVDRPSTQVDWSEGTVSLLTEARPWPAGVRRAAVSSFGLSGTNAHVIVEEAPATAGAQSPGEAEPDGRILPWLVTARTETALRAQAARLAEAAPDADPAQVGRALMKTRTRFEQRAFVLGADRAELRAGLLALSRGEPAPTVVTGPAGSGGSTAFVFTGQGAQRAGMGRELYETFAVFAAAFDEVADELGLPLRDVVFGGSPLLDRTEYTQPALFTHGVALYRLLESFGVVPDAVAGHSIGELTAAHVAGVLTLQDACRLVAARGRLMGQLPAGGAMISVQAAEDEVIDLLGETGQASIAAVNGPSSIVLSGAEDVVEDVAAQLRARGHRTKRLTVSHAFHSPLMEPMLAEFGAVAETIRYAEPKIPVVSALVSPAPATAGHWVRHVREAVRFGDCVDELIAQGTAQFAEIGPDAVLTAMVAERGGRCVPTARRGDTGPRPLVAALAALHIRGLEVDFTPLLGSGDQHVDLPTYPFELHDYWLTGPRRPADAGGLGQNAAPHPLLASSIEVAEAGPTVLTGRLDARTHPWLADHVVAGQVLLPGTAFADMLLSVGDRIEDVILEAPLVLPADVQVVAGSAGDDGRQEISVYGRTGGSWTRHAVATVGPGAAEPVTTPKQWPPAGSVELDTGGVYDFLASLGLGYGPAFRGLQACWREGESLHAEVALPSDVDTEGYGLHPALFDAALHALILRDEGHELRVPYEWRGIELHSTGATAARVTLAPAGGRDEFSLTLSDHSGALIASVETLVLRPFSAPVRPKTGVPVYQPDWSPVTGRPDGEVPDTEVVHLTPGGGEVPADVHRVVRDLLERVAGGAGRVAVLTEGAVAVLPGEDVTDLAGAAAWGLLRTAQLEQPDRIVLVDGTTTDLPAALASGLPQVAVRENRLFRPTLAPVGGHSVVPSAGEWRLETTTPGNLDSLVAVADPAQARPLADGEVRIEVRAAGLNFRDVLVALGMYPGEAVLGGEGAGVVVEAGPGVRDLVPGDRVLGLFAPAFGATAIADRRHVALIPEGWDFDQAAAVPTVYLTAWYGLVHLAGLRAGERVLVHAATGGVGTAAVQVARYLGAEVFTTASTGKQPILRALGFDDDHIGDSRTLEFGAKFLDGTGGAGMDVVLNSLSGEFLDASLRLLPRGGRFAEMGKTDVRDPARVRADHPGVEYTAFDLATIDPALIATMLGEVLELLATGAFAPMPLTVRPIEQATSAFRHLQQAKHVGKVVLRLPRRWQPSGTVLVTGGTGALGSAVARRLVTNHGMRNLLLLSRRGPDATGADELVSELRALGASATVVACDAADREALAATLAAIPPERPLTAVVHAAGITRDSLLESMSADDCDAVLRPKVDGAWNLHELAGDVAGFVLFSSLAGTAGNPGQGNYSAANAFLDALAVHRQAAGAPASSLVWGLWEGESAITGSLGDADRARMSRGGVLPLAATSALELFDDAVRAARPVTVLARFDDVALRKRAEDGTLPAPLSTLVTGPRRRAVAALGGPSLADRIAQLPVSEQDETLSGFIRGEVAAVLAYGAGEDIDGDRAFKDLGFDSLTAVELRNRLGAATGLRLAPTLAFDHPTINELARFLRAELAPEQIPDGSRLLAELRDLKSRLVEASPSADESAQIGRLLRELSSEWRTGRAADDEQELASASVAEIFSIIDRELDR</sequence>
<dbReference type="Pfam" id="PF22953">
    <property type="entry name" value="SpnB_Rossmann"/>
    <property type="match status" value="1"/>
</dbReference>
<comment type="cofactor">
    <cofactor evidence="1">
        <name>pantetheine 4'-phosphate</name>
        <dbReference type="ChEBI" id="CHEBI:47942"/>
    </cofactor>
</comment>
<organism evidence="14 15">
    <name type="scientific">Amycolatopsis pithecellobii</name>
    <dbReference type="NCBI Taxonomy" id="664692"/>
    <lineage>
        <taxon>Bacteria</taxon>
        <taxon>Bacillati</taxon>
        <taxon>Actinomycetota</taxon>
        <taxon>Actinomycetes</taxon>
        <taxon>Pseudonocardiales</taxon>
        <taxon>Pseudonocardiaceae</taxon>
        <taxon>Amycolatopsis</taxon>
    </lineage>
</organism>
<dbReference type="Pfam" id="PF08990">
    <property type="entry name" value="Docking"/>
    <property type="match status" value="1"/>
</dbReference>
<dbReference type="FunFam" id="3.40.47.10:FF:000019">
    <property type="entry name" value="Polyketide synthase type I"/>
    <property type="match status" value="1"/>
</dbReference>
<dbReference type="InterPro" id="IPR036736">
    <property type="entry name" value="ACP-like_sf"/>
</dbReference>
<dbReference type="InterPro" id="IPR050091">
    <property type="entry name" value="PKS_NRPS_Biosynth_Enz"/>
</dbReference>
<evidence type="ECO:0000256" key="9">
    <source>
        <dbReference type="ARBA" id="ARBA00023315"/>
    </source>
</evidence>
<dbReference type="CDD" id="cd05195">
    <property type="entry name" value="enoyl_red"/>
    <property type="match status" value="1"/>
</dbReference>
<dbReference type="Gene3D" id="3.90.180.10">
    <property type="entry name" value="Medium-chain alcohol dehydrogenases, catalytic domain"/>
    <property type="match status" value="1"/>
</dbReference>
<reference evidence="14 15" key="1">
    <citation type="submission" date="2019-11" db="EMBL/GenBank/DDBJ databases">
        <title>Draft genome of Amycolatopsis RM579.</title>
        <authorList>
            <person name="Duangmal K."/>
            <person name="Mingma R."/>
        </authorList>
    </citation>
    <scope>NUCLEOTIDE SEQUENCE [LARGE SCALE GENOMIC DNA]</scope>
    <source>
        <strain evidence="14 15">RM579</strain>
    </source>
</reference>
<dbReference type="Pfam" id="PF08659">
    <property type="entry name" value="KR"/>
    <property type="match status" value="1"/>
</dbReference>
<dbReference type="PROSITE" id="PS00012">
    <property type="entry name" value="PHOSPHOPANTETHEINE"/>
    <property type="match status" value="1"/>
</dbReference>
<dbReference type="SUPFAM" id="SSF47336">
    <property type="entry name" value="ACP-like"/>
    <property type="match status" value="1"/>
</dbReference>
<evidence type="ECO:0000256" key="1">
    <source>
        <dbReference type="ARBA" id="ARBA00001957"/>
    </source>
</evidence>
<keyword evidence="8" id="KW-0511">Multifunctional enzyme</keyword>
<evidence type="ECO:0000259" key="12">
    <source>
        <dbReference type="PROSITE" id="PS52004"/>
    </source>
</evidence>
<dbReference type="SMART" id="SM01294">
    <property type="entry name" value="PKS_PP_betabranch"/>
    <property type="match status" value="1"/>
</dbReference>
<gene>
    <name evidence="14" type="ORF">GKO32_16700</name>
</gene>
<dbReference type="Pfam" id="PF00550">
    <property type="entry name" value="PP-binding"/>
    <property type="match status" value="1"/>
</dbReference>
<dbReference type="Pfam" id="PF00109">
    <property type="entry name" value="ketoacyl-synt"/>
    <property type="match status" value="1"/>
</dbReference>
<dbReference type="SUPFAM" id="SSF50129">
    <property type="entry name" value="GroES-like"/>
    <property type="match status" value="1"/>
</dbReference>
<dbReference type="InterPro" id="IPR055123">
    <property type="entry name" value="SpnB-like_Rossmann"/>
</dbReference>
<dbReference type="PROSITE" id="PS50075">
    <property type="entry name" value="CARRIER"/>
    <property type="match status" value="1"/>
</dbReference>
<comment type="pathway">
    <text evidence="2">Antibiotic biosynthesis.</text>
</comment>
<dbReference type="SMART" id="SM00829">
    <property type="entry name" value="PKS_ER"/>
    <property type="match status" value="1"/>
</dbReference>
<dbReference type="SUPFAM" id="SSF53901">
    <property type="entry name" value="Thiolase-like"/>
    <property type="match status" value="1"/>
</dbReference>
<dbReference type="InterPro" id="IPR013968">
    <property type="entry name" value="PKS_KR"/>
</dbReference>
<dbReference type="SMART" id="SM00823">
    <property type="entry name" value="PKS_PP"/>
    <property type="match status" value="1"/>
</dbReference>
<dbReference type="InterPro" id="IPR011032">
    <property type="entry name" value="GroES-like_sf"/>
</dbReference>
<dbReference type="GO" id="GO:0006633">
    <property type="term" value="P:fatty acid biosynthetic process"/>
    <property type="evidence" value="ECO:0007669"/>
    <property type="project" value="InterPro"/>
</dbReference>
<dbReference type="SMART" id="SM00827">
    <property type="entry name" value="PKS_AT"/>
    <property type="match status" value="1"/>
</dbReference>
<dbReference type="SUPFAM" id="SSF52151">
    <property type="entry name" value="FabD/lysophospholipase-like"/>
    <property type="match status" value="1"/>
</dbReference>
<dbReference type="InterPro" id="IPR032821">
    <property type="entry name" value="PKS_assoc"/>
</dbReference>
<dbReference type="SUPFAM" id="SSF51735">
    <property type="entry name" value="NAD(P)-binding Rossmann-fold domains"/>
    <property type="match status" value="3"/>
</dbReference>
<evidence type="ECO:0000313" key="15">
    <source>
        <dbReference type="Proteomes" id="UP000440096"/>
    </source>
</evidence>
<dbReference type="Pfam" id="PF02801">
    <property type="entry name" value="Ketoacyl-synt_C"/>
    <property type="match status" value="1"/>
</dbReference>
<dbReference type="InterPro" id="IPR049900">
    <property type="entry name" value="PKS_mFAS_DH"/>
</dbReference>
<dbReference type="InterPro" id="IPR015083">
    <property type="entry name" value="NorB/c/GfsB-D-like_docking"/>
</dbReference>
<feature type="region of interest" description="C-terminal hotdog fold" evidence="10">
    <location>
        <begin position="1030"/>
        <end position="1165"/>
    </location>
</feature>
<dbReference type="GO" id="GO:0004315">
    <property type="term" value="F:3-oxoacyl-[acyl-carrier-protein] synthase activity"/>
    <property type="evidence" value="ECO:0007669"/>
    <property type="project" value="InterPro"/>
</dbReference>
<dbReference type="InterPro" id="IPR049552">
    <property type="entry name" value="PKS_DH_N"/>
</dbReference>